<dbReference type="InterPro" id="IPR046541">
    <property type="entry name" value="DUF6606"/>
</dbReference>
<reference evidence="2" key="1">
    <citation type="submission" date="2022-10" db="EMBL/GenBank/DDBJ databases">
        <title>Tapping the CABI collections for fungal endophytes: first genome assemblies for Collariella, Neodidymelliopsis, Ascochyta clinopodiicola, Didymella pomorum, Didymosphaeria variabile, Neocosmospora piperis and Neocucurbitaria cava.</title>
        <authorList>
            <person name="Hill R."/>
        </authorList>
    </citation>
    <scope>NUCLEOTIDE SEQUENCE</scope>
    <source>
        <strain evidence="2">IMI 366586</strain>
    </source>
</reference>
<dbReference type="EMBL" id="JAPEUR010000002">
    <property type="protein sequence ID" value="KAJ4329353.1"/>
    <property type="molecule type" value="Genomic_DNA"/>
</dbReference>
<dbReference type="OrthoDB" id="3182339at2759"/>
<gene>
    <name evidence="2" type="ORF">N0V84_000248</name>
</gene>
<dbReference type="Proteomes" id="UP001140502">
    <property type="component" value="Unassembled WGS sequence"/>
</dbReference>
<name>A0A9W8WNY6_9HYPO</name>
<feature type="domain" description="DUF6606" evidence="1">
    <location>
        <begin position="12"/>
        <end position="280"/>
    </location>
</feature>
<organism evidence="2 3">
    <name type="scientific">Fusarium piperis</name>
    <dbReference type="NCBI Taxonomy" id="1435070"/>
    <lineage>
        <taxon>Eukaryota</taxon>
        <taxon>Fungi</taxon>
        <taxon>Dikarya</taxon>
        <taxon>Ascomycota</taxon>
        <taxon>Pezizomycotina</taxon>
        <taxon>Sordariomycetes</taxon>
        <taxon>Hypocreomycetidae</taxon>
        <taxon>Hypocreales</taxon>
        <taxon>Nectriaceae</taxon>
        <taxon>Fusarium</taxon>
        <taxon>Fusarium solani species complex</taxon>
    </lineage>
</organism>
<proteinExistence type="predicted"/>
<comment type="caution">
    <text evidence="2">The sequence shown here is derived from an EMBL/GenBank/DDBJ whole genome shotgun (WGS) entry which is preliminary data.</text>
</comment>
<evidence type="ECO:0000313" key="3">
    <source>
        <dbReference type="Proteomes" id="UP001140502"/>
    </source>
</evidence>
<dbReference type="AlphaFoldDB" id="A0A9W8WNY6"/>
<evidence type="ECO:0000313" key="2">
    <source>
        <dbReference type="EMBL" id="KAJ4329353.1"/>
    </source>
</evidence>
<dbReference type="Pfam" id="PF20255">
    <property type="entry name" value="DUF6606"/>
    <property type="match status" value="1"/>
</dbReference>
<accession>A0A9W8WNY6</accession>
<evidence type="ECO:0000259" key="1">
    <source>
        <dbReference type="Pfam" id="PF20255"/>
    </source>
</evidence>
<keyword evidence="3" id="KW-1185">Reference proteome</keyword>
<sequence length="459" mass="51190">MNSEQSSLIEDVFHHLVLPPKLPRKFDGNNAALTENLGKRLHESLAILRFVGNPAIWDALDASLRATRDVNQGLLAGDDLRDGFRAVIESPIWLTLHVAQQNAALLIHRDASGENVIFESFQVSAPVRDVLNANHALACDFPGRAVEVPLHIFNDASFQENLADFLEQSSTEAFDQFAARASKGGESVVETRDCPNPALVNDMLMSLLEGLGKPTTVRQIRKRVRDDVVLDSSEVPWRRSPYWLVLRVAAGRHLTNMFEDERNGRVCYKFLICVVLGYLLRECVGSLDPEMTLILQAKLCRRLAKLESEQKATSGTLCELYGSLFSATKTFFEFTIDAVERDVGAQWEKHKTSIIRHIPLLPGRVSRNDLVLKLPQSGPYLRSLLSNGSSIMNGRVQRDVPSLQEGTISQVNQLTSRYTELIDHKAQTRVSVERLLSCPEEACIELSSSLDEPLPPETV</sequence>
<protein>
    <recommendedName>
        <fullName evidence="1">DUF6606 domain-containing protein</fullName>
    </recommendedName>
</protein>